<evidence type="ECO:0000256" key="2">
    <source>
        <dbReference type="ARBA" id="ARBA00004498"/>
    </source>
</evidence>
<reference evidence="18" key="1">
    <citation type="submission" date="2019-06" db="EMBL/GenBank/DDBJ databases">
        <authorList>
            <consortium name="Wellcome Sanger Institute Data Sharing"/>
        </authorList>
    </citation>
    <scope>NUCLEOTIDE SEQUENCE [LARGE SCALE GENOMIC DNA]</scope>
</reference>
<evidence type="ECO:0000256" key="7">
    <source>
        <dbReference type="ARBA" id="ARBA00022530"/>
    </source>
</evidence>
<dbReference type="Pfam" id="PF00100">
    <property type="entry name" value="Zona_pellucida"/>
    <property type="match status" value="1"/>
</dbReference>
<evidence type="ECO:0000256" key="6">
    <source>
        <dbReference type="ARBA" id="ARBA00022525"/>
    </source>
</evidence>
<proteinExistence type="inferred from homology"/>
<dbReference type="Gene3D" id="2.60.40.4100">
    <property type="entry name" value="Zona pellucida, ZP-C domain"/>
    <property type="match status" value="1"/>
</dbReference>
<evidence type="ECO:0000256" key="12">
    <source>
        <dbReference type="ARBA" id="ARBA00023136"/>
    </source>
</evidence>
<evidence type="ECO:0000256" key="5">
    <source>
        <dbReference type="ARBA" id="ARBA00022475"/>
    </source>
</evidence>
<dbReference type="InterPro" id="IPR055356">
    <property type="entry name" value="ZP-N"/>
</dbReference>
<evidence type="ECO:0000313" key="18">
    <source>
        <dbReference type="Ensembl" id="ENSMMDP00005003834.1"/>
    </source>
</evidence>
<evidence type="ECO:0000256" key="16">
    <source>
        <dbReference type="SAM" id="MobiDB-lite"/>
    </source>
</evidence>
<reference evidence="18" key="3">
    <citation type="submission" date="2025-09" db="UniProtKB">
        <authorList>
            <consortium name="Ensembl"/>
        </authorList>
    </citation>
    <scope>IDENTIFICATION</scope>
</reference>
<accession>A0A667WTP1</accession>
<reference evidence="18" key="2">
    <citation type="submission" date="2025-08" db="UniProtKB">
        <authorList>
            <consortium name="Ensembl"/>
        </authorList>
    </citation>
    <scope>IDENTIFICATION</scope>
</reference>
<feature type="domain" description="ZP" evidence="17">
    <location>
        <begin position="140"/>
        <end position="389"/>
    </location>
</feature>
<dbReference type="InterPro" id="IPR001507">
    <property type="entry name" value="ZP_dom"/>
</dbReference>
<dbReference type="PROSITE" id="PS51034">
    <property type="entry name" value="ZP_2"/>
    <property type="match status" value="1"/>
</dbReference>
<comment type="subcellular location">
    <subcellularLocation>
        <location evidence="1">Cell membrane</location>
        <topology evidence="1">Single-pass type I membrane protein</topology>
    </subcellularLocation>
    <subcellularLocation>
        <location evidence="2">Secreted</location>
        <location evidence="2">Extracellular space</location>
        <location evidence="2">Extracellular matrix</location>
    </subcellularLocation>
</comment>
<feature type="region of interest" description="Disordered" evidence="16">
    <location>
        <begin position="489"/>
        <end position="508"/>
    </location>
</feature>
<comment type="similarity">
    <text evidence="3">Belongs to the ZP domain family. ZPC subfamily.</text>
</comment>
<keyword evidence="8" id="KW-0165">Cleavage on pair of basic residues</keyword>
<dbReference type="FunFam" id="2.60.40.3210:FF:000001">
    <property type="entry name" value="Zona pellucida sperm-binding protein 3"/>
    <property type="match status" value="1"/>
</dbReference>
<keyword evidence="6" id="KW-0964">Secreted</keyword>
<keyword evidence="19" id="KW-1185">Reference proteome</keyword>
<evidence type="ECO:0000256" key="13">
    <source>
        <dbReference type="ARBA" id="ARBA00023157"/>
    </source>
</evidence>
<dbReference type="Gene3D" id="2.60.40.3210">
    <property type="entry name" value="Zona pellucida, ZP-N domain"/>
    <property type="match status" value="1"/>
</dbReference>
<evidence type="ECO:0000256" key="11">
    <source>
        <dbReference type="ARBA" id="ARBA00022989"/>
    </source>
</evidence>
<evidence type="ECO:0000256" key="10">
    <source>
        <dbReference type="ARBA" id="ARBA00022729"/>
    </source>
</evidence>
<organism evidence="18 19">
    <name type="scientific">Myripristis murdjan</name>
    <name type="common">pinecone soldierfish</name>
    <dbReference type="NCBI Taxonomy" id="586833"/>
    <lineage>
        <taxon>Eukaryota</taxon>
        <taxon>Metazoa</taxon>
        <taxon>Chordata</taxon>
        <taxon>Craniata</taxon>
        <taxon>Vertebrata</taxon>
        <taxon>Euteleostomi</taxon>
        <taxon>Actinopterygii</taxon>
        <taxon>Neopterygii</taxon>
        <taxon>Teleostei</taxon>
        <taxon>Neoteleostei</taxon>
        <taxon>Acanthomorphata</taxon>
        <taxon>Holocentriformes</taxon>
        <taxon>Holocentridae</taxon>
        <taxon>Myripristis</taxon>
    </lineage>
</organism>
<dbReference type="FunCoup" id="A0A667WTP1">
    <property type="interactions" value="121"/>
</dbReference>
<dbReference type="InParanoid" id="A0A667WTP1"/>
<dbReference type="GO" id="GO:0031012">
    <property type="term" value="C:extracellular matrix"/>
    <property type="evidence" value="ECO:0007669"/>
    <property type="project" value="TreeGrafter"/>
</dbReference>
<dbReference type="Pfam" id="PF23344">
    <property type="entry name" value="ZP-N"/>
    <property type="match status" value="1"/>
</dbReference>
<keyword evidence="9" id="KW-0812">Transmembrane</keyword>
<dbReference type="PANTHER" id="PTHR11576:SF26">
    <property type="entry name" value="ZONA PELLUCIDA GLYCOPROTEIN 3D TANDEM DUPLICATE 2"/>
    <property type="match status" value="1"/>
</dbReference>
<sequence length="563" mass="62263">MFRFILPRVTVSLKRDTSGPTVMNTAHLSLCAVFALLSLPASAGAPGSSWASGFESLKNTTRLTTRLSRAPDTGTLPPPYLRLPVFVHSRMPIVKKDYFSPRSGIGQEPLPHTVREALLPAFPKAAPRSPSGVSLYVKAKCSINKMHVEVQKSVLGAGGLPSQLKLGTCQASRDTQDSLYFEYDLGLCGSKRTINFNIVSFSNILRYNPPSLPGPIRRAAPFSLLVACHYNRFQYSYKIGYTPKMRMRTIFKPMRSKVKFILSPRNAQWERLSPSDHYNIGKPMYFELEAPSLSTDGRLYVHSCHATLKKSHTSTPQFSVVENFGCMAESKASHSRFIPHTKNVVRFSVDAFLFKGMTGQQLYMHCTASVGPSDPTHTAKACNYDQKTRRWVELYGSDSVCACCDSSCSSAASAGMKTRLSPVTKMISSKAWTIEDKAKPTASLKRKTTTATKKTTTTTKKTATTTKKTATTTKKITTTTKKITTSTKKITTAMPKTRTTSQPEERRRTLAEKEMKRPFGGRGGVKRVGAAGEERQVKGFAVVKEEQVTKPRLVFEEVFGLDK</sequence>
<dbReference type="FunFam" id="2.60.40.4100:FF:000002">
    <property type="entry name" value="Zona pellucida sperm-binding protein 3"/>
    <property type="match status" value="1"/>
</dbReference>
<dbReference type="GO" id="GO:0005886">
    <property type="term" value="C:plasma membrane"/>
    <property type="evidence" value="ECO:0007669"/>
    <property type="project" value="UniProtKB-SubCell"/>
</dbReference>
<dbReference type="InterPro" id="IPR055355">
    <property type="entry name" value="ZP-C"/>
</dbReference>
<evidence type="ECO:0000313" key="19">
    <source>
        <dbReference type="Proteomes" id="UP000472263"/>
    </source>
</evidence>
<dbReference type="AlphaFoldDB" id="A0A667WTP1"/>
<keyword evidence="5" id="KW-1003">Cell membrane</keyword>
<dbReference type="SMART" id="SM00241">
    <property type="entry name" value="ZP"/>
    <property type="match status" value="1"/>
</dbReference>
<dbReference type="PANTHER" id="PTHR11576">
    <property type="entry name" value="ZONA PELLUCIDA SPERM-BINDING PROTEIN 3"/>
    <property type="match status" value="1"/>
</dbReference>
<dbReference type="GO" id="GO:0007339">
    <property type="term" value="P:binding of sperm to zona pellucida"/>
    <property type="evidence" value="ECO:0007669"/>
    <property type="project" value="TreeGrafter"/>
</dbReference>
<evidence type="ECO:0000256" key="4">
    <source>
        <dbReference type="ARBA" id="ARBA00017980"/>
    </source>
</evidence>
<keyword evidence="14" id="KW-0325">Glycoprotein</keyword>
<dbReference type="Ensembl" id="ENSMMDT00005003930.1">
    <property type="protein sequence ID" value="ENSMMDP00005003834.1"/>
    <property type="gene ID" value="ENSMMDG00005002125.1"/>
</dbReference>
<keyword evidence="10" id="KW-0732">Signal</keyword>
<evidence type="ECO:0000256" key="8">
    <source>
        <dbReference type="ARBA" id="ARBA00022685"/>
    </source>
</evidence>
<evidence type="ECO:0000259" key="17">
    <source>
        <dbReference type="PROSITE" id="PS51034"/>
    </source>
</evidence>
<dbReference type="GO" id="GO:0035803">
    <property type="term" value="P:egg coat formation"/>
    <property type="evidence" value="ECO:0007669"/>
    <property type="project" value="TreeGrafter"/>
</dbReference>
<dbReference type="GeneTree" id="ENSGT01030000234567"/>
<keyword evidence="7" id="KW-0272">Extracellular matrix</keyword>
<dbReference type="OrthoDB" id="8902383at2759"/>
<name>A0A667WTP1_9TELE</name>
<gene>
    <name evidence="18" type="primary">zp3d.2</name>
</gene>
<evidence type="ECO:0000256" key="9">
    <source>
        <dbReference type="ARBA" id="ARBA00022692"/>
    </source>
</evidence>
<keyword evidence="12" id="KW-0472">Membrane</keyword>
<keyword evidence="13" id="KW-1015">Disulfide bond</keyword>
<dbReference type="GO" id="GO:0032190">
    <property type="term" value="F:acrosin binding"/>
    <property type="evidence" value="ECO:0007669"/>
    <property type="project" value="TreeGrafter"/>
</dbReference>
<dbReference type="InterPro" id="IPR042235">
    <property type="entry name" value="ZP-C_dom"/>
</dbReference>
<evidence type="ECO:0000256" key="15">
    <source>
        <dbReference type="ARBA" id="ARBA00030824"/>
    </source>
</evidence>
<dbReference type="Proteomes" id="UP000472263">
    <property type="component" value="Chromosome 16"/>
</dbReference>
<evidence type="ECO:0000256" key="14">
    <source>
        <dbReference type="ARBA" id="ARBA00023180"/>
    </source>
</evidence>
<keyword evidence="11" id="KW-1133">Transmembrane helix</keyword>
<dbReference type="GO" id="GO:2000344">
    <property type="term" value="P:positive regulation of acrosome reaction"/>
    <property type="evidence" value="ECO:0007669"/>
    <property type="project" value="TreeGrafter"/>
</dbReference>
<evidence type="ECO:0000256" key="3">
    <source>
        <dbReference type="ARBA" id="ARBA00006735"/>
    </source>
</evidence>
<protein>
    <recommendedName>
        <fullName evidence="4">Zona pellucida sperm-binding protein 3</fullName>
    </recommendedName>
    <alternativeName>
        <fullName evidence="15">Zona pellucida glycoprotein 3</fullName>
    </alternativeName>
</protein>
<evidence type="ECO:0000256" key="1">
    <source>
        <dbReference type="ARBA" id="ARBA00004251"/>
    </source>
</evidence>